<name>A0A8S1ZLY3_ARAAE</name>
<dbReference type="EMBL" id="LR999451">
    <property type="protein sequence ID" value="CAE5959158.1"/>
    <property type="molecule type" value="Genomic_DNA"/>
</dbReference>
<evidence type="ECO:0000259" key="1">
    <source>
        <dbReference type="Pfam" id="PF08268"/>
    </source>
</evidence>
<proteinExistence type="predicted"/>
<dbReference type="AlphaFoldDB" id="A0A8S1ZLY3"/>
<accession>A0A8S1ZLY3</accession>
<protein>
    <recommendedName>
        <fullName evidence="1">F-box associated beta-propeller type 3 domain-containing protein</fullName>
    </recommendedName>
</protein>
<evidence type="ECO:0000313" key="3">
    <source>
        <dbReference type="Proteomes" id="UP000682877"/>
    </source>
</evidence>
<reference evidence="2" key="1">
    <citation type="submission" date="2021-01" db="EMBL/GenBank/DDBJ databases">
        <authorList>
            <person name="Bezrukov I."/>
        </authorList>
    </citation>
    <scope>NUCLEOTIDE SEQUENCE</scope>
</reference>
<feature type="domain" description="F-box associated beta-propeller type 3" evidence="1">
    <location>
        <begin position="86"/>
        <end position="168"/>
    </location>
</feature>
<dbReference type="InterPro" id="IPR013187">
    <property type="entry name" value="F-box-assoc_dom_typ3"/>
</dbReference>
<dbReference type="Proteomes" id="UP000682877">
    <property type="component" value="Chromosome 1"/>
</dbReference>
<keyword evidence="3" id="KW-1185">Reference proteome</keyword>
<sequence length="191" mass="21294">MKRKNEKDTTNPISLCNIIFGEPEEKLILFFSFSHDEGDESSSSSLVPNFEMALPAVSFSFYSGSCASLHGILAVETEAPPVILQWGKQAVFIEYKGKLASIVGNPYGAVSSTNRAGEIIMAPSLLSVNLQPFYIFYYSVETKNIRRVRLLGIGDSEEFRRSYGFEEHAKAFVNIAHQHVESIAFFKDPLI</sequence>
<dbReference type="Pfam" id="PF08268">
    <property type="entry name" value="FBA_3"/>
    <property type="match status" value="1"/>
</dbReference>
<gene>
    <name evidence="2" type="ORF">AARE701A_LOCUS2702</name>
</gene>
<organism evidence="2 3">
    <name type="scientific">Arabidopsis arenosa</name>
    <name type="common">Sand rock-cress</name>
    <name type="synonym">Cardaminopsis arenosa</name>
    <dbReference type="NCBI Taxonomy" id="38785"/>
    <lineage>
        <taxon>Eukaryota</taxon>
        <taxon>Viridiplantae</taxon>
        <taxon>Streptophyta</taxon>
        <taxon>Embryophyta</taxon>
        <taxon>Tracheophyta</taxon>
        <taxon>Spermatophyta</taxon>
        <taxon>Magnoliopsida</taxon>
        <taxon>eudicotyledons</taxon>
        <taxon>Gunneridae</taxon>
        <taxon>Pentapetalae</taxon>
        <taxon>rosids</taxon>
        <taxon>malvids</taxon>
        <taxon>Brassicales</taxon>
        <taxon>Brassicaceae</taxon>
        <taxon>Camelineae</taxon>
        <taxon>Arabidopsis</taxon>
    </lineage>
</organism>
<evidence type="ECO:0000313" key="2">
    <source>
        <dbReference type="EMBL" id="CAE5959158.1"/>
    </source>
</evidence>